<evidence type="ECO:0000256" key="8">
    <source>
        <dbReference type="ARBA" id="ARBA00022777"/>
    </source>
</evidence>
<keyword evidence="6 18" id="KW-0808">Transferase</keyword>
<accession>A0A0B5AIR7</accession>
<dbReference type="Gene3D" id="1.10.287.130">
    <property type="match status" value="1"/>
</dbReference>
<evidence type="ECO:0000256" key="1">
    <source>
        <dbReference type="ARBA" id="ARBA00000085"/>
    </source>
</evidence>
<feature type="modified residue" description="4-aspartylphosphate" evidence="12">
    <location>
        <position position="858"/>
    </location>
</feature>
<feature type="coiled-coil region" evidence="13">
    <location>
        <begin position="81"/>
        <end position="108"/>
    </location>
</feature>
<organism evidence="18 19">
    <name type="scientific">Jeotgalibacillus malaysiensis</name>
    <dbReference type="NCBI Taxonomy" id="1508404"/>
    <lineage>
        <taxon>Bacteria</taxon>
        <taxon>Bacillati</taxon>
        <taxon>Bacillota</taxon>
        <taxon>Bacilli</taxon>
        <taxon>Bacillales</taxon>
        <taxon>Caryophanaceae</taxon>
        <taxon>Jeotgalibacillus</taxon>
    </lineage>
</organism>
<protein>
    <recommendedName>
        <fullName evidence="3">histidine kinase</fullName>
        <ecNumber evidence="3">2.7.13.3</ecNumber>
    </recommendedName>
</protein>
<proteinExistence type="predicted"/>
<keyword evidence="7" id="KW-0547">Nucleotide-binding</keyword>
<feature type="domain" description="HAMP" evidence="17">
    <location>
        <begin position="209"/>
        <end position="261"/>
    </location>
</feature>
<dbReference type="CDD" id="cd06225">
    <property type="entry name" value="HAMP"/>
    <property type="match status" value="1"/>
</dbReference>
<dbReference type="PROSITE" id="PS50885">
    <property type="entry name" value="HAMP"/>
    <property type="match status" value="1"/>
</dbReference>
<dbReference type="Proteomes" id="UP000031449">
    <property type="component" value="Chromosome"/>
</dbReference>
<evidence type="ECO:0000256" key="2">
    <source>
        <dbReference type="ARBA" id="ARBA00004651"/>
    </source>
</evidence>
<name>A0A0B5AIR7_9BACL</name>
<dbReference type="SUPFAM" id="SSF55874">
    <property type="entry name" value="ATPase domain of HSP90 chaperone/DNA topoisomerase II/histidine kinase"/>
    <property type="match status" value="1"/>
</dbReference>
<evidence type="ECO:0000313" key="19">
    <source>
        <dbReference type="Proteomes" id="UP000031449"/>
    </source>
</evidence>
<dbReference type="InterPro" id="IPR035965">
    <property type="entry name" value="PAS-like_dom_sf"/>
</dbReference>
<dbReference type="EMBL" id="CP009416">
    <property type="protein sequence ID" value="AJD89966.1"/>
    <property type="molecule type" value="Genomic_DNA"/>
</dbReference>
<comment type="catalytic activity">
    <reaction evidence="1">
        <text>ATP + protein L-histidine = ADP + protein N-phospho-L-histidine.</text>
        <dbReference type="EC" id="2.7.13.3"/>
    </reaction>
</comment>
<evidence type="ECO:0000256" key="11">
    <source>
        <dbReference type="ARBA" id="ARBA00023136"/>
    </source>
</evidence>
<evidence type="ECO:0000259" key="16">
    <source>
        <dbReference type="PROSITE" id="PS50110"/>
    </source>
</evidence>
<dbReference type="SUPFAM" id="SSF47384">
    <property type="entry name" value="Homodimeric domain of signal transducing histidine kinase"/>
    <property type="match status" value="1"/>
</dbReference>
<dbReference type="GO" id="GO:0009927">
    <property type="term" value="F:histidine phosphotransfer kinase activity"/>
    <property type="evidence" value="ECO:0007669"/>
    <property type="project" value="TreeGrafter"/>
</dbReference>
<dbReference type="Gene3D" id="3.30.565.10">
    <property type="entry name" value="Histidine kinase-like ATPase, C-terminal domain"/>
    <property type="match status" value="1"/>
</dbReference>
<dbReference type="BioCyc" id="JESP1508404:G14D9-9866-MONOMER"/>
<dbReference type="GO" id="GO:0000155">
    <property type="term" value="F:phosphorelay sensor kinase activity"/>
    <property type="evidence" value="ECO:0007669"/>
    <property type="project" value="InterPro"/>
</dbReference>
<dbReference type="InterPro" id="IPR011006">
    <property type="entry name" value="CheY-like_superfamily"/>
</dbReference>
<keyword evidence="4" id="KW-1003">Cell membrane</keyword>
<dbReference type="SMART" id="SM00388">
    <property type="entry name" value="HisKA"/>
    <property type="match status" value="1"/>
</dbReference>
<keyword evidence="13" id="KW-0175">Coiled coil</keyword>
<evidence type="ECO:0000256" key="6">
    <source>
        <dbReference type="ARBA" id="ARBA00022679"/>
    </source>
</evidence>
<dbReference type="Pfam" id="PF00512">
    <property type="entry name" value="HisKA"/>
    <property type="match status" value="1"/>
</dbReference>
<evidence type="ECO:0000256" key="9">
    <source>
        <dbReference type="ARBA" id="ARBA00022840"/>
    </source>
</evidence>
<evidence type="ECO:0000256" key="14">
    <source>
        <dbReference type="SAM" id="Phobius"/>
    </source>
</evidence>
<evidence type="ECO:0000256" key="3">
    <source>
        <dbReference type="ARBA" id="ARBA00012438"/>
    </source>
</evidence>
<dbReference type="PROSITE" id="PS50109">
    <property type="entry name" value="HIS_KIN"/>
    <property type="match status" value="1"/>
</dbReference>
<dbReference type="GO" id="GO:0005524">
    <property type="term" value="F:ATP binding"/>
    <property type="evidence" value="ECO:0007669"/>
    <property type="project" value="UniProtKB-KW"/>
</dbReference>
<reference evidence="18 19" key="1">
    <citation type="submission" date="2014-08" db="EMBL/GenBank/DDBJ databases">
        <title>Complete genome of a marine bacteria Jeotgalibacillus malaysiensis.</title>
        <authorList>
            <person name="Yaakop A.S."/>
            <person name="Chan K.-G."/>
            <person name="Goh K.M."/>
        </authorList>
    </citation>
    <scope>NUCLEOTIDE SEQUENCE [LARGE SCALE GENOMIC DNA]</scope>
    <source>
        <strain evidence="18 19">D5</strain>
    </source>
</reference>
<dbReference type="PANTHER" id="PTHR43047:SF72">
    <property type="entry name" value="OSMOSENSING HISTIDINE PROTEIN KINASE SLN1"/>
    <property type="match status" value="1"/>
</dbReference>
<dbReference type="FunFam" id="3.30.565.10:FF:000006">
    <property type="entry name" value="Sensor histidine kinase WalK"/>
    <property type="match status" value="1"/>
</dbReference>
<gene>
    <name evidence="18" type="ORF">JMA_06490</name>
</gene>
<dbReference type="InterPro" id="IPR003594">
    <property type="entry name" value="HATPase_dom"/>
</dbReference>
<evidence type="ECO:0000256" key="4">
    <source>
        <dbReference type="ARBA" id="ARBA00022475"/>
    </source>
</evidence>
<keyword evidence="8 18" id="KW-0418">Kinase</keyword>
<dbReference type="KEGG" id="jeo:JMA_06490"/>
<dbReference type="Pfam" id="PF00072">
    <property type="entry name" value="Response_reg"/>
    <property type="match status" value="1"/>
</dbReference>
<dbReference type="Pfam" id="PF02518">
    <property type="entry name" value="HATPase_c"/>
    <property type="match status" value="1"/>
</dbReference>
<dbReference type="PROSITE" id="PS50110">
    <property type="entry name" value="RESPONSE_REGULATORY"/>
    <property type="match status" value="1"/>
</dbReference>
<dbReference type="FunFam" id="1.10.287.130:FF:000001">
    <property type="entry name" value="Two-component sensor histidine kinase"/>
    <property type="match status" value="1"/>
</dbReference>
<keyword evidence="10" id="KW-0902">Two-component regulatory system</keyword>
<dbReference type="EC" id="2.7.13.3" evidence="3"/>
<dbReference type="PRINTS" id="PR00344">
    <property type="entry name" value="BCTRLSENSOR"/>
</dbReference>
<feature type="domain" description="Histidine kinase" evidence="15">
    <location>
        <begin position="583"/>
        <end position="797"/>
    </location>
</feature>
<dbReference type="Pfam" id="PF00672">
    <property type="entry name" value="HAMP"/>
    <property type="match status" value="1"/>
</dbReference>
<dbReference type="CDD" id="cd00082">
    <property type="entry name" value="HisKA"/>
    <property type="match status" value="1"/>
</dbReference>
<evidence type="ECO:0000256" key="7">
    <source>
        <dbReference type="ARBA" id="ARBA00022741"/>
    </source>
</evidence>
<keyword evidence="19" id="KW-1185">Reference proteome</keyword>
<dbReference type="GO" id="GO:0005886">
    <property type="term" value="C:plasma membrane"/>
    <property type="evidence" value="ECO:0007669"/>
    <property type="project" value="UniProtKB-SubCell"/>
</dbReference>
<evidence type="ECO:0000256" key="10">
    <source>
        <dbReference type="ARBA" id="ARBA00023012"/>
    </source>
</evidence>
<dbReference type="Gene3D" id="3.30.450.20">
    <property type="entry name" value="PAS domain"/>
    <property type="match status" value="1"/>
</dbReference>
<feature type="coiled-coil region" evidence="13">
    <location>
        <begin position="253"/>
        <end position="283"/>
    </location>
</feature>
<dbReference type="PANTHER" id="PTHR43047">
    <property type="entry name" value="TWO-COMPONENT HISTIDINE PROTEIN KINASE"/>
    <property type="match status" value="1"/>
</dbReference>
<dbReference type="InterPro" id="IPR005467">
    <property type="entry name" value="His_kinase_dom"/>
</dbReference>
<evidence type="ECO:0000259" key="15">
    <source>
        <dbReference type="PROSITE" id="PS50109"/>
    </source>
</evidence>
<comment type="subcellular location">
    <subcellularLocation>
        <location evidence="2">Cell membrane</location>
        <topology evidence="2">Multi-pass membrane protein</topology>
    </subcellularLocation>
</comment>
<dbReference type="SUPFAM" id="SSF55785">
    <property type="entry name" value="PYP-like sensor domain (PAS domain)"/>
    <property type="match status" value="1"/>
</dbReference>
<dbReference type="InterPro" id="IPR036890">
    <property type="entry name" value="HATPase_C_sf"/>
</dbReference>
<evidence type="ECO:0000256" key="13">
    <source>
        <dbReference type="SAM" id="Coils"/>
    </source>
</evidence>
<evidence type="ECO:0000259" key="17">
    <source>
        <dbReference type="PROSITE" id="PS50885"/>
    </source>
</evidence>
<feature type="transmembrane region" description="Helical" evidence="14">
    <location>
        <begin position="12"/>
        <end position="32"/>
    </location>
</feature>
<dbReference type="CDD" id="cd00156">
    <property type="entry name" value="REC"/>
    <property type="match status" value="1"/>
</dbReference>
<dbReference type="InterPro" id="IPR003660">
    <property type="entry name" value="HAMP_dom"/>
</dbReference>
<dbReference type="HOGENOM" id="CLU_000445_89_16_9"/>
<keyword evidence="11 14" id="KW-0472">Membrane</keyword>
<sequence>MGKILNSMRKKYLLLAGTVIGVIAMIYLLLFINNENQQQQLIEAQRESFDKQVAASELADSLNNVFFRARGAYAFRAELEYQLLDEALEDYNNAFRQFEQLNLSEEERELTNELMVFMEGYENEILPTALAFVEAGDYEGLQEYSSSGINSTVNEFLTFTKEIELESEALRDETFKSSINEISEALTVSSVLTFLLIGALMLFLWRLIDSIVKPIETLHVAAAEIQSGRSPNIEKSNRKDEIGTLTSSFISMTTYLQRNEEELQAQNEELTAQQEAMHEQQDQLAATLLETQETKGRLELFNDLNRVLSSTSNRYKFLDEMVQYMNKLYAFDQIMMYMSDRSAYSALNVSTAKIQQILEASIDQSESGLRVRKRLARPEEDSLHGTKSFVYDLTAEITGASGELIGIFRANRYGRPFEENECEEIQGLVQRMSIAFERLLAFDEIKYSKELTQDMLDNMTEGLQLVNPDGCLVQHNEALCKLLEVEPSEDEKVECEEWLSRIISRVNEETELRTFFEETIDSAFDGTRSIRYTLKTIDGSLRVFDVYGMSVYRDKQWTGTVFVHRDITRDYEVDKMKSELVSTVSHELRTPLSSVLGFAELLLTKEMKPEKQKRYIETIHKEAKRLTNLINDFLDLQRMEAGRQEYHMEEVKLNELVMEVLEKINIPSTHALIVRDEIENSMVKGDRERLTQVMTNLLNNAVKFSPQGGDILVKLCGEPGKALIVVQDQGIGIPDHEVGKLFQKFKRIDNSESRNIGGTGLGLAICKEIVDKHMGHIFVKSEEGKGSAFYVELPLINEYQSHTLATENTILVLEDDPSLALLIADELKSRGFSVVHHFQPERAVEALANQTFTGVVVDIMLGENLDGWDVIEQVRQQPGNAELPIVVSSALDEDLEKVQRYQVTKYLTKPYPPEKLSEIF</sequence>
<dbReference type="SUPFAM" id="SSF52172">
    <property type="entry name" value="CheY-like"/>
    <property type="match status" value="1"/>
</dbReference>
<evidence type="ECO:0000313" key="18">
    <source>
        <dbReference type="EMBL" id="AJD89966.1"/>
    </source>
</evidence>
<dbReference type="CDD" id="cd16922">
    <property type="entry name" value="HATPase_EvgS-ArcB-TorS-like"/>
    <property type="match status" value="1"/>
</dbReference>
<keyword evidence="14" id="KW-1133">Transmembrane helix</keyword>
<dbReference type="InterPro" id="IPR001789">
    <property type="entry name" value="Sig_transdc_resp-reg_receiver"/>
</dbReference>
<dbReference type="InterPro" id="IPR036097">
    <property type="entry name" value="HisK_dim/P_sf"/>
</dbReference>
<evidence type="ECO:0000256" key="5">
    <source>
        <dbReference type="ARBA" id="ARBA00022553"/>
    </source>
</evidence>
<dbReference type="STRING" id="1508404.JMA_06490"/>
<dbReference type="SMART" id="SM00448">
    <property type="entry name" value="REC"/>
    <property type="match status" value="1"/>
</dbReference>
<dbReference type="Gene3D" id="3.40.50.2300">
    <property type="match status" value="1"/>
</dbReference>
<dbReference type="AlphaFoldDB" id="A0A0B5AIR7"/>
<keyword evidence="5 12" id="KW-0597">Phosphoprotein</keyword>
<evidence type="ECO:0000256" key="12">
    <source>
        <dbReference type="PROSITE-ProRule" id="PRU00169"/>
    </source>
</evidence>
<dbReference type="Gene3D" id="6.10.340.10">
    <property type="match status" value="1"/>
</dbReference>
<keyword evidence="14" id="KW-0812">Transmembrane</keyword>
<dbReference type="InterPro" id="IPR003661">
    <property type="entry name" value="HisK_dim/P_dom"/>
</dbReference>
<dbReference type="OrthoDB" id="9813151at2"/>
<dbReference type="SMART" id="SM00387">
    <property type="entry name" value="HATPase_c"/>
    <property type="match status" value="1"/>
</dbReference>
<dbReference type="InterPro" id="IPR004358">
    <property type="entry name" value="Sig_transdc_His_kin-like_C"/>
</dbReference>
<feature type="domain" description="Response regulatory" evidence="16">
    <location>
        <begin position="809"/>
        <end position="920"/>
    </location>
</feature>
<keyword evidence="9" id="KW-0067">ATP-binding</keyword>